<evidence type="ECO:0000256" key="9">
    <source>
        <dbReference type="RuleBase" id="RU003811"/>
    </source>
</evidence>
<dbReference type="RefSeq" id="WP_206714306.1">
    <property type="nucleotide sequence ID" value="NZ_CP071091.1"/>
</dbReference>
<comment type="catalytic activity">
    <reaction evidence="7 8">
        <text>deamido-NAD(+) + L-glutamine + ATP + H2O = L-glutamate + AMP + diphosphate + NAD(+) + H(+)</text>
        <dbReference type="Rhea" id="RHEA:24384"/>
        <dbReference type="ChEBI" id="CHEBI:15377"/>
        <dbReference type="ChEBI" id="CHEBI:15378"/>
        <dbReference type="ChEBI" id="CHEBI:29985"/>
        <dbReference type="ChEBI" id="CHEBI:30616"/>
        <dbReference type="ChEBI" id="CHEBI:33019"/>
        <dbReference type="ChEBI" id="CHEBI:57540"/>
        <dbReference type="ChEBI" id="CHEBI:58359"/>
        <dbReference type="ChEBI" id="CHEBI:58437"/>
        <dbReference type="ChEBI" id="CHEBI:456215"/>
        <dbReference type="EC" id="6.3.5.1"/>
    </reaction>
</comment>
<evidence type="ECO:0000256" key="5">
    <source>
        <dbReference type="ARBA" id="ARBA00022840"/>
    </source>
</evidence>
<dbReference type="Gene3D" id="3.60.110.10">
    <property type="entry name" value="Carbon-nitrogen hydrolase"/>
    <property type="match status" value="1"/>
</dbReference>
<proteinExistence type="inferred from homology"/>
<feature type="binding site" evidence="7">
    <location>
        <position position="445"/>
    </location>
    <ligand>
        <name>deamido-NAD(+)</name>
        <dbReference type="ChEBI" id="CHEBI:58437"/>
        <note>ligand shared between two neighboring subunits</note>
    </ligand>
</feature>
<dbReference type="InterPro" id="IPR003694">
    <property type="entry name" value="NAD_synthase"/>
</dbReference>
<accession>A0ABX7N266</accession>
<name>A0ABX7N266_9BACT</name>
<evidence type="ECO:0000256" key="1">
    <source>
        <dbReference type="ARBA" id="ARBA00005188"/>
    </source>
</evidence>
<dbReference type="Gene3D" id="3.40.50.620">
    <property type="entry name" value="HUPs"/>
    <property type="match status" value="1"/>
</dbReference>
<dbReference type="InterPro" id="IPR014729">
    <property type="entry name" value="Rossmann-like_a/b/a_fold"/>
</dbReference>
<dbReference type="PIRSF" id="PIRSF006630">
    <property type="entry name" value="NADS_GAT"/>
    <property type="match status" value="1"/>
</dbReference>
<feature type="binding site" evidence="7">
    <location>
        <position position="469"/>
    </location>
    <ligand>
        <name>ATP</name>
        <dbReference type="ChEBI" id="CHEBI:30616"/>
    </ligand>
</feature>
<dbReference type="InterPro" id="IPR003010">
    <property type="entry name" value="C-N_Hydrolase"/>
</dbReference>
<feature type="binding site" evidence="7">
    <location>
        <position position="595"/>
    </location>
    <ligand>
        <name>deamido-NAD(+)</name>
        <dbReference type="ChEBI" id="CHEBI:58437"/>
        <note>ligand shared between two neighboring subunits</note>
    </ligand>
</feature>
<evidence type="ECO:0000313" key="12">
    <source>
        <dbReference type="Proteomes" id="UP000663090"/>
    </source>
</evidence>
<dbReference type="NCBIfam" id="TIGR00552">
    <property type="entry name" value="nadE"/>
    <property type="match status" value="1"/>
</dbReference>
<organism evidence="11 12">
    <name type="scientific">Myxococcus landrumensis</name>
    <dbReference type="NCBI Taxonomy" id="2813577"/>
    <lineage>
        <taxon>Bacteria</taxon>
        <taxon>Pseudomonadati</taxon>
        <taxon>Myxococcota</taxon>
        <taxon>Myxococcia</taxon>
        <taxon>Myxococcales</taxon>
        <taxon>Cystobacterineae</taxon>
        <taxon>Myxococcaceae</taxon>
        <taxon>Myxococcus</taxon>
    </lineage>
</organism>
<dbReference type="PANTHER" id="PTHR23090">
    <property type="entry name" value="NH 3 /GLUTAMINE-DEPENDENT NAD + SYNTHETASE"/>
    <property type="match status" value="1"/>
</dbReference>
<comment type="similarity">
    <text evidence="9">Belongs to the NAD synthetase family.</text>
</comment>
<feature type="active site" description="For glutaminase activity" evidence="7">
    <location>
        <position position="113"/>
    </location>
</feature>
<evidence type="ECO:0000259" key="10">
    <source>
        <dbReference type="PROSITE" id="PS50263"/>
    </source>
</evidence>
<evidence type="ECO:0000256" key="2">
    <source>
        <dbReference type="ARBA" id="ARBA00007145"/>
    </source>
</evidence>
<dbReference type="InterPro" id="IPR022310">
    <property type="entry name" value="NAD/GMP_synthase"/>
</dbReference>
<dbReference type="SUPFAM" id="SSF56317">
    <property type="entry name" value="Carbon-nitrogen hydrolase"/>
    <property type="match status" value="1"/>
</dbReference>
<feature type="binding site" evidence="7">
    <location>
        <position position="474"/>
    </location>
    <ligand>
        <name>deamido-NAD(+)</name>
        <dbReference type="ChEBI" id="CHEBI:58437"/>
        <note>ligand shared between two neighboring subunits</note>
    </ligand>
</feature>
<dbReference type="InterPro" id="IPR036526">
    <property type="entry name" value="C-N_Hydrolase_sf"/>
</dbReference>
<feature type="domain" description="CN hydrolase" evidence="10">
    <location>
        <begin position="4"/>
        <end position="259"/>
    </location>
</feature>
<gene>
    <name evidence="7 11" type="primary">nadE</name>
    <name evidence="11" type="ORF">JY572_30090</name>
</gene>
<dbReference type="PROSITE" id="PS50263">
    <property type="entry name" value="CN_HYDROLASE"/>
    <property type="match status" value="1"/>
</dbReference>
<dbReference type="CDD" id="cd07570">
    <property type="entry name" value="GAT_Gln-NAD-synth"/>
    <property type="match status" value="1"/>
</dbReference>
<evidence type="ECO:0000256" key="8">
    <source>
        <dbReference type="PIRNR" id="PIRNR006630"/>
    </source>
</evidence>
<protein>
    <recommendedName>
        <fullName evidence="7 8">Glutamine-dependent NAD(+) synthetase</fullName>
        <ecNumber evidence="7 8">6.3.5.1</ecNumber>
    </recommendedName>
    <alternativeName>
        <fullName evidence="7 8">NAD(+) synthase [glutamine-hydrolyzing]</fullName>
    </alternativeName>
</protein>
<feature type="active site" description="Nucleophile; for glutaminase activity" evidence="7">
    <location>
        <position position="161"/>
    </location>
</feature>
<dbReference type="Pfam" id="PF00795">
    <property type="entry name" value="CN_hydrolase"/>
    <property type="match status" value="1"/>
</dbReference>
<comment type="similarity">
    <text evidence="2 7 8">In the C-terminal section; belongs to the NAD synthetase family.</text>
</comment>
<dbReference type="PANTHER" id="PTHR23090:SF9">
    <property type="entry name" value="GLUTAMINE-DEPENDENT NAD(+) SYNTHETASE"/>
    <property type="match status" value="1"/>
</dbReference>
<dbReference type="HAMAP" id="MF_02090">
    <property type="entry name" value="NadE_glutamine_dep"/>
    <property type="match status" value="1"/>
</dbReference>
<reference evidence="11 12" key="1">
    <citation type="submission" date="2021-02" db="EMBL/GenBank/DDBJ databases">
        <title>De Novo genome assembly of isolated myxobacteria.</title>
        <authorList>
            <person name="Stevens D.C."/>
        </authorList>
    </citation>
    <scope>NUCLEOTIDE SEQUENCE [LARGE SCALE GENOMIC DNA]</scope>
    <source>
        <strain evidence="11 12">SCHIC003</strain>
    </source>
</reference>
<keyword evidence="5 7" id="KW-0067">ATP-binding</keyword>
<comment type="function">
    <text evidence="7">Catalyzes the ATP-dependent amidation of deamido-NAD to form NAD. Uses L-glutamine as a nitrogen source.</text>
</comment>
<comment type="caution">
    <text evidence="7">Lacks conserved residue(s) required for the propagation of feature annotation.</text>
</comment>
<keyword evidence="4 7" id="KW-0547">Nucleotide-binding</keyword>
<feature type="binding site" evidence="7">
    <location>
        <position position="188"/>
    </location>
    <ligand>
        <name>L-glutamine</name>
        <dbReference type="ChEBI" id="CHEBI:58359"/>
    </ligand>
</feature>
<dbReference type="EMBL" id="CP071091">
    <property type="protein sequence ID" value="QSQ12583.1"/>
    <property type="molecule type" value="Genomic_DNA"/>
</dbReference>
<dbReference type="EC" id="6.3.5.1" evidence="7 8"/>
<comment type="pathway">
    <text evidence="1 7 8">Cofactor biosynthesis; NAD(+) biosynthesis; NAD(+) from deamido-NAD(+) (L-Gln route): step 1/1.</text>
</comment>
<feature type="binding site" evidence="7">
    <location>
        <position position="119"/>
    </location>
    <ligand>
        <name>L-glutamine</name>
        <dbReference type="ChEBI" id="CHEBI:58359"/>
    </ligand>
</feature>
<dbReference type="Pfam" id="PF02540">
    <property type="entry name" value="NAD_synthase"/>
    <property type="match status" value="1"/>
</dbReference>
<dbReference type="GO" id="GO:0008795">
    <property type="term" value="F:NAD+ synthase activity"/>
    <property type="evidence" value="ECO:0007669"/>
    <property type="project" value="UniProtKB-EC"/>
</dbReference>
<evidence type="ECO:0000256" key="7">
    <source>
        <dbReference type="HAMAP-Rule" id="MF_02090"/>
    </source>
</evidence>
<evidence type="ECO:0000256" key="3">
    <source>
        <dbReference type="ARBA" id="ARBA00022598"/>
    </source>
</evidence>
<dbReference type="CDD" id="cd00553">
    <property type="entry name" value="NAD_synthase"/>
    <property type="match status" value="1"/>
</dbReference>
<feature type="binding site" evidence="7">
    <location>
        <begin position="354"/>
        <end position="361"/>
    </location>
    <ligand>
        <name>ATP</name>
        <dbReference type="ChEBI" id="CHEBI:30616"/>
    </ligand>
</feature>
<dbReference type="InterPro" id="IPR014445">
    <property type="entry name" value="Gln-dep_NAD_synthase"/>
</dbReference>
<evidence type="ECO:0000256" key="4">
    <source>
        <dbReference type="ARBA" id="ARBA00022741"/>
    </source>
</evidence>
<keyword evidence="6 7" id="KW-0520">NAD</keyword>
<feature type="active site" description="Proton acceptor; for glutaminase activity" evidence="7">
    <location>
        <position position="44"/>
    </location>
</feature>
<keyword evidence="3 7" id="KW-0436">Ligase</keyword>
<sequence length="631" mass="69320">MRLVKVGIASVNTTVGAFVRNADRALVLAKRMAEDGVTVGVFQEQLLAGYPAEDMVQWQGFIDRQWPELERFAQETAALPTVFVLGVGVALQGQRLNCAAVVAGGRVLGLVPKEKLPTYNVFYEARTFGRGQPGMAEVHRGVPLGDYLFQFDFGVLAPEVCEDIWSADGPMRRRAYSGAELVVNISASPFRLGVVDTRRELIATRASDHQCTIAYANAVGANDGLIFDGGGYLNQNGRHLLEAPRFQEGYAAAVVDLDRTLRLRGEATTWRLDREAWVASEGKGPSVLDCAQVVRTRRDSLAYPVPAHRSFFLPAPSKQRSAREALCEDILDALALGVGDYFEKTRAFKLLGIALSGGRDSLLTLLIAHRYAQRVRPENPGSLIQAFYMPSRYSSDSTRDAAETIARELGVSFQIVSIDEAFERERAVAQQMLGGASVTPITEQNIQARLRAQRMWNWSNSCGGLFLQTGNMSEKSVGYTTIGGDLMGALAVIANVPKTVVVYLLDYLQEVTGSEGIRKVLAKPAGPELAHNQVGEEELMPFPILDACFYLYAGEKLTPSEMLKALVSMFPEVEAGRLGGYVDKFVRLFTQSIYKWVQSPLSLHIGNLDLDRERALQLPVVTGSEWMRDKA</sequence>
<dbReference type="Proteomes" id="UP000663090">
    <property type="component" value="Chromosome"/>
</dbReference>
<evidence type="ECO:0000313" key="11">
    <source>
        <dbReference type="EMBL" id="QSQ12583.1"/>
    </source>
</evidence>
<keyword evidence="12" id="KW-1185">Reference proteome</keyword>
<dbReference type="SUPFAM" id="SSF52402">
    <property type="entry name" value="Adenine nucleotide alpha hydrolases-like"/>
    <property type="match status" value="1"/>
</dbReference>
<evidence type="ECO:0000256" key="6">
    <source>
        <dbReference type="ARBA" id="ARBA00023027"/>
    </source>
</evidence>